<sequence length="608" mass="67205">MPRLSLNPLASFTRYLHPYRSSIAAGFLCILGAQGLNVLGPLVLERTVDAITGRQPGPGRVTDLILGIRGGVEATLGGRMGDIPFYAALFLGIALSQGALRFGMRRIINGMSRYVEYDIRNDYFAHLLKLPLAYFEKTPTGDLMARATNDLEAVRMFLGMGLMFMLEAVIIFSASLYVMLTINVPLTICALLPLPLLSFLVNRLASRVHHRFREIQEHFSMISARVQENLAGMRVVKAYVQEENEVADFRRLNEAYLGKNRALIVVRSFFFPLMFAMGGACIAVILWLGGRQVIRGEITLGQFVAFNGYLTMLIFPMIALGWVTDLYQRGTASMKRISAVLATEPEIRDRDADRKVQGLRGEVEFRGLTFAYDGRPVLRDVHLKIPAGAVVGLVGRVGCGKTTLARLIPRLIEAGEGQTLIDGAPIERIPLDVLRRDIGYVPQETFLFSDTLRENVAFGVSPDGDGDEAVRWASGVAQLSKDVAEFPEGFETVVGERGVTLSGGQRQRTALARAILRRPRILILDDALSSVDAHTEEEILRGLREVMRGRTCLVIAHRISTVKEADLIVVLDEGRIVEQGAHDDLMAAGGLYAEMVQRQTLMSDLERM</sequence>
<evidence type="ECO:0000256" key="7">
    <source>
        <dbReference type="ARBA" id="ARBA00022989"/>
    </source>
</evidence>
<evidence type="ECO:0000256" key="1">
    <source>
        <dbReference type="ARBA" id="ARBA00004651"/>
    </source>
</evidence>
<gene>
    <name evidence="12" type="ORF">A3F84_21205</name>
</gene>
<dbReference type="Pfam" id="PF00664">
    <property type="entry name" value="ABC_membrane"/>
    <property type="match status" value="1"/>
</dbReference>
<keyword evidence="6" id="KW-0067">ATP-binding</keyword>
<keyword evidence="3" id="KW-1003">Cell membrane</keyword>
<dbReference type="PROSITE" id="PS50929">
    <property type="entry name" value="ABC_TM1F"/>
    <property type="match status" value="1"/>
</dbReference>
<dbReference type="InterPro" id="IPR036640">
    <property type="entry name" value="ABC1_TM_sf"/>
</dbReference>
<dbReference type="Proteomes" id="UP000178606">
    <property type="component" value="Unassembled WGS sequence"/>
</dbReference>
<evidence type="ECO:0000256" key="9">
    <source>
        <dbReference type="SAM" id="Phobius"/>
    </source>
</evidence>
<dbReference type="SUPFAM" id="SSF52540">
    <property type="entry name" value="P-loop containing nucleoside triphosphate hydrolases"/>
    <property type="match status" value="1"/>
</dbReference>
<dbReference type="PANTHER" id="PTHR43394">
    <property type="entry name" value="ATP-DEPENDENT PERMEASE MDL1, MITOCHONDRIAL"/>
    <property type="match status" value="1"/>
</dbReference>
<keyword evidence="5" id="KW-0547">Nucleotide-binding</keyword>
<feature type="transmembrane region" description="Helical" evidence="9">
    <location>
        <begin position="269"/>
        <end position="289"/>
    </location>
</feature>
<evidence type="ECO:0000256" key="3">
    <source>
        <dbReference type="ARBA" id="ARBA00022475"/>
    </source>
</evidence>
<keyword evidence="7 9" id="KW-1133">Transmembrane helix</keyword>
<keyword evidence="4 9" id="KW-0812">Transmembrane</keyword>
<keyword evidence="8 9" id="KW-0472">Membrane</keyword>
<feature type="domain" description="ABC transporter" evidence="10">
    <location>
        <begin position="363"/>
        <end position="598"/>
    </location>
</feature>
<evidence type="ECO:0000256" key="6">
    <source>
        <dbReference type="ARBA" id="ARBA00022840"/>
    </source>
</evidence>
<feature type="transmembrane region" description="Helical" evidence="9">
    <location>
        <begin position="156"/>
        <end position="178"/>
    </location>
</feature>
<feature type="transmembrane region" description="Helical" evidence="9">
    <location>
        <begin position="21"/>
        <end position="44"/>
    </location>
</feature>
<evidence type="ECO:0000313" key="13">
    <source>
        <dbReference type="Proteomes" id="UP000178606"/>
    </source>
</evidence>
<dbReference type="AlphaFoldDB" id="A0A1F6D3D1"/>
<proteinExistence type="predicted"/>
<dbReference type="GO" id="GO:0015421">
    <property type="term" value="F:ABC-type oligopeptide transporter activity"/>
    <property type="evidence" value="ECO:0007669"/>
    <property type="project" value="TreeGrafter"/>
</dbReference>
<feature type="transmembrane region" description="Helical" evidence="9">
    <location>
        <begin position="184"/>
        <end position="205"/>
    </location>
</feature>
<dbReference type="FunFam" id="3.40.50.300:FF:000221">
    <property type="entry name" value="Multidrug ABC transporter ATP-binding protein"/>
    <property type="match status" value="1"/>
</dbReference>
<dbReference type="InterPro" id="IPR003593">
    <property type="entry name" value="AAA+_ATPase"/>
</dbReference>
<dbReference type="CDD" id="cd18541">
    <property type="entry name" value="ABC_6TM_TmrB_like"/>
    <property type="match status" value="1"/>
</dbReference>
<evidence type="ECO:0000256" key="8">
    <source>
        <dbReference type="ARBA" id="ARBA00023136"/>
    </source>
</evidence>
<dbReference type="InterPro" id="IPR011527">
    <property type="entry name" value="ABC1_TM_dom"/>
</dbReference>
<dbReference type="PROSITE" id="PS50893">
    <property type="entry name" value="ABC_TRANSPORTER_2"/>
    <property type="match status" value="1"/>
</dbReference>
<feature type="transmembrane region" description="Helical" evidence="9">
    <location>
        <begin position="309"/>
        <end position="327"/>
    </location>
</feature>
<dbReference type="Pfam" id="PF00005">
    <property type="entry name" value="ABC_tran"/>
    <property type="match status" value="1"/>
</dbReference>
<dbReference type="InterPro" id="IPR003439">
    <property type="entry name" value="ABC_transporter-like_ATP-bd"/>
</dbReference>
<protein>
    <recommendedName>
        <fullName evidence="14">Multidrug ABC transporter ATP-binding protein</fullName>
    </recommendedName>
</protein>
<comment type="caution">
    <text evidence="12">The sequence shown here is derived from an EMBL/GenBank/DDBJ whole genome shotgun (WGS) entry which is preliminary data.</text>
</comment>
<dbReference type="GO" id="GO:0005524">
    <property type="term" value="F:ATP binding"/>
    <property type="evidence" value="ECO:0007669"/>
    <property type="project" value="UniProtKB-KW"/>
</dbReference>
<dbReference type="GO" id="GO:0016887">
    <property type="term" value="F:ATP hydrolysis activity"/>
    <property type="evidence" value="ECO:0007669"/>
    <property type="project" value="InterPro"/>
</dbReference>
<dbReference type="Gene3D" id="3.40.50.300">
    <property type="entry name" value="P-loop containing nucleotide triphosphate hydrolases"/>
    <property type="match status" value="1"/>
</dbReference>
<dbReference type="EMBL" id="MFKF01000055">
    <property type="protein sequence ID" value="OGG55948.1"/>
    <property type="molecule type" value="Genomic_DNA"/>
</dbReference>
<evidence type="ECO:0000313" key="12">
    <source>
        <dbReference type="EMBL" id="OGG55948.1"/>
    </source>
</evidence>
<reference evidence="12 13" key="1">
    <citation type="journal article" date="2016" name="Nat. Commun.">
        <title>Thousands of microbial genomes shed light on interconnected biogeochemical processes in an aquifer system.</title>
        <authorList>
            <person name="Anantharaman K."/>
            <person name="Brown C.T."/>
            <person name="Hug L.A."/>
            <person name="Sharon I."/>
            <person name="Castelle C.J."/>
            <person name="Probst A.J."/>
            <person name="Thomas B.C."/>
            <person name="Singh A."/>
            <person name="Wilkins M.J."/>
            <person name="Karaoz U."/>
            <person name="Brodie E.L."/>
            <person name="Williams K.H."/>
            <person name="Hubbard S.S."/>
            <person name="Banfield J.F."/>
        </authorList>
    </citation>
    <scope>NUCLEOTIDE SEQUENCE [LARGE SCALE GENOMIC DNA]</scope>
    <source>
        <strain evidence="13">RIFCSPLOWO2_12_FULL_64_10</strain>
    </source>
</reference>
<name>A0A1F6D3D1_HANXR</name>
<keyword evidence="2" id="KW-0813">Transport</keyword>
<evidence type="ECO:0000256" key="4">
    <source>
        <dbReference type="ARBA" id="ARBA00022692"/>
    </source>
</evidence>
<dbReference type="SUPFAM" id="SSF90123">
    <property type="entry name" value="ABC transporter transmembrane region"/>
    <property type="match status" value="1"/>
</dbReference>
<comment type="subcellular location">
    <subcellularLocation>
        <location evidence="1">Cell membrane</location>
        <topology evidence="1">Multi-pass membrane protein</topology>
    </subcellularLocation>
</comment>
<dbReference type="FunFam" id="1.20.1560.10:FF:000011">
    <property type="entry name" value="Multidrug ABC transporter ATP-binding protein"/>
    <property type="match status" value="1"/>
</dbReference>
<feature type="transmembrane region" description="Helical" evidence="9">
    <location>
        <begin position="83"/>
        <end position="103"/>
    </location>
</feature>
<evidence type="ECO:0000259" key="11">
    <source>
        <dbReference type="PROSITE" id="PS50929"/>
    </source>
</evidence>
<dbReference type="GO" id="GO:0005886">
    <property type="term" value="C:plasma membrane"/>
    <property type="evidence" value="ECO:0007669"/>
    <property type="project" value="UniProtKB-SubCell"/>
</dbReference>
<dbReference type="InterPro" id="IPR039421">
    <property type="entry name" value="Type_1_exporter"/>
</dbReference>
<dbReference type="PANTHER" id="PTHR43394:SF1">
    <property type="entry name" value="ATP-BINDING CASSETTE SUB-FAMILY B MEMBER 10, MITOCHONDRIAL"/>
    <property type="match status" value="1"/>
</dbReference>
<dbReference type="InterPro" id="IPR027417">
    <property type="entry name" value="P-loop_NTPase"/>
</dbReference>
<feature type="domain" description="ABC transmembrane type-1" evidence="11">
    <location>
        <begin position="24"/>
        <end position="329"/>
    </location>
</feature>
<evidence type="ECO:0000259" key="10">
    <source>
        <dbReference type="PROSITE" id="PS50893"/>
    </source>
</evidence>
<evidence type="ECO:0008006" key="14">
    <source>
        <dbReference type="Google" id="ProtNLM"/>
    </source>
</evidence>
<evidence type="ECO:0000256" key="2">
    <source>
        <dbReference type="ARBA" id="ARBA00022448"/>
    </source>
</evidence>
<dbReference type="Gene3D" id="1.20.1560.10">
    <property type="entry name" value="ABC transporter type 1, transmembrane domain"/>
    <property type="match status" value="1"/>
</dbReference>
<dbReference type="SMART" id="SM00382">
    <property type="entry name" value="AAA"/>
    <property type="match status" value="1"/>
</dbReference>
<evidence type="ECO:0000256" key="5">
    <source>
        <dbReference type="ARBA" id="ARBA00022741"/>
    </source>
</evidence>
<accession>A0A1F6D3D1</accession>
<organism evidence="12 13">
    <name type="scientific">Handelsmanbacteria sp. (strain RIFCSPLOWO2_12_FULL_64_10)</name>
    <dbReference type="NCBI Taxonomy" id="1817868"/>
    <lineage>
        <taxon>Bacteria</taxon>
        <taxon>Candidatus Handelsmaniibacteriota</taxon>
    </lineage>
</organism>